<dbReference type="InterPro" id="IPR010743">
    <property type="entry name" value="Methionine_synth_MetW"/>
</dbReference>
<gene>
    <name evidence="1" type="ORF">Deia_00649</name>
</gene>
<dbReference type="AlphaFoldDB" id="A0A5B8XH30"/>
<sequence>MKIIHNISEKILKSRYHLSDSVMAFYNDIILTYDSSLMNCKNIISVNLRESVIQAAKERDKKVINLQIGHKIQNDSLIDKMTIEINETLLKYQGSTCDLVVIDSCIEYTINPVQFLLSAFKLSENVVCVIQNYATLKRRFHFMLTGSYQFLDIDEKNRFDSNIYSPFSINDFLRMCDKEHIFVKYGFYLNRKGKILNIFGGSTMMPNLHIDEAVFVLNKF</sequence>
<dbReference type="Proteomes" id="UP000321934">
    <property type="component" value="Chromosome"/>
</dbReference>
<dbReference type="Pfam" id="PF07021">
    <property type="entry name" value="MetW"/>
    <property type="match status" value="1"/>
</dbReference>
<organism evidence="1 2">
    <name type="scientific">Candidatus Deianiraea vastatrix</name>
    <dbReference type="NCBI Taxonomy" id="2163644"/>
    <lineage>
        <taxon>Bacteria</taxon>
        <taxon>Pseudomonadati</taxon>
        <taxon>Pseudomonadota</taxon>
        <taxon>Alphaproteobacteria</taxon>
        <taxon>Rickettsiales</taxon>
        <taxon>Candidatus Deianiraeaceae</taxon>
        <taxon>Candidatus Deianiraea</taxon>
    </lineage>
</organism>
<proteinExistence type="predicted"/>
<dbReference type="RefSeq" id="WP_146820711.1">
    <property type="nucleotide sequence ID" value="NZ_CP029077.1"/>
</dbReference>
<evidence type="ECO:0000313" key="2">
    <source>
        <dbReference type="Proteomes" id="UP000321934"/>
    </source>
</evidence>
<accession>A0A5B8XH30</accession>
<reference evidence="1 2" key="1">
    <citation type="journal article" date="2019" name="ISME J.">
        <title>Deianiraea, an extracellular bacterium associated with the ciliate Paramecium, suggests an alternative scenario for the evolution of Rickettsiales.</title>
        <authorList>
            <person name="Castelli M."/>
            <person name="Sabaneyeva E."/>
            <person name="Lanzoni O."/>
            <person name="Lebedeva N."/>
            <person name="Floriano A.M."/>
            <person name="Gaiarsa S."/>
            <person name="Benken K."/>
            <person name="Modeo L."/>
            <person name="Bandi C."/>
            <person name="Potekhin A."/>
            <person name="Sassera D."/>
            <person name="Petroni G."/>
        </authorList>
    </citation>
    <scope>NUCLEOTIDE SEQUENCE [LARGE SCALE GENOMIC DNA]</scope>
    <source>
        <strain evidence="1">CyL4-1</strain>
    </source>
</reference>
<dbReference type="EMBL" id="CP029077">
    <property type="protein sequence ID" value="QED23441.1"/>
    <property type="molecule type" value="Genomic_DNA"/>
</dbReference>
<evidence type="ECO:0000313" key="1">
    <source>
        <dbReference type="EMBL" id="QED23441.1"/>
    </source>
</evidence>
<keyword evidence="2" id="KW-1185">Reference proteome</keyword>
<dbReference type="InterPro" id="IPR029063">
    <property type="entry name" value="SAM-dependent_MTases_sf"/>
</dbReference>
<dbReference type="Gene3D" id="3.40.50.150">
    <property type="entry name" value="Vaccinia Virus protein VP39"/>
    <property type="match status" value="1"/>
</dbReference>
<protein>
    <submittedName>
        <fullName evidence="1">MetW-like methionine biosynthesis protein</fullName>
    </submittedName>
</protein>
<name>A0A5B8XH30_9RICK</name>